<dbReference type="AlphaFoldDB" id="A0A8C4VCC2"/>
<dbReference type="PANTHER" id="PTHR20544:SF1">
    <property type="entry name" value="CENTROSOMAL PROTEIN 135KDA"/>
    <property type="match status" value="1"/>
</dbReference>
<evidence type="ECO:0000256" key="5">
    <source>
        <dbReference type="SAM" id="Coils"/>
    </source>
</evidence>
<dbReference type="PANTHER" id="PTHR20544">
    <property type="entry name" value="CENTROSOMAL PROTEIN CEP135"/>
    <property type="match status" value="1"/>
</dbReference>
<evidence type="ECO:0000256" key="6">
    <source>
        <dbReference type="SAM" id="MobiDB-lite"/>
    </source>
</evidence>
<name>A0A8C4VCC2_FALTI</name>
<evidence type="ECO:0000256" key="1">
    <source>
        <dbReference type="ARBA" id="ARBA00004114"/>
    </source>
</evidence>
<sequence>MTTTAERRFVNLRKRLDQLGYRQPLGVESLPLVEKLFSDLVHTTESLRSAKLSAGKNEKECSDYDAILEPYKTENAKLTRENNELHLELLKLKEQSDRHVQDLKASLRRVERENADLKFLNNQYGHKIKMLEKENKARTEKIEQLQEKNLQAVVETPGGRKRSIPFRRQRMQIDQLVPPSGVSAYPVPQPADPYIADLLQVADNRIHELQSEVTELQEKLELSEREMKNYSKQVELRDKEIERLVLALDGGRSHEALSLESRTKSNEKLIADLHLQVEYLQQTNKELEKRIQDLLDTKQNVTSEVVHLSNKNEELCQELNEIDHLAQQLERHKEIVLKTADKEIGEAKKEIERRQGETQELEETIIRLKSELCSCHRENERLSEELFRKADDKENLELLLNQLGQEKQRLTEKTQNLEIKERELVLEIERMRLEYGIALGDKSPSRLDAFVKTLEDDRDYYKRELEYLQEMIKRRPSPSRRIPEKSEDLKLIIRERDELRSMLDRFEKHMIEIQSNVKLLTAERDRLNVLYEQSQDELNRMRKEAKHNLVSQRHVEEERDVALTNFRRLMAEKESLREKLKFEMERCELKTTVSVLKERINSLENELKLKSGKLAQTSDDSSQFKAEICSLQLLNDQLQRSVEDLQHRLSIKKDELQSAQEEIVKLEEKIDRLNQRSTSQDEAVNVLRSTITVLDKEKDSLQETVDEKTERIACLDDNLANKEKTIAHLCLTLSELESSTDQMKDMLSNRDHEISSLHRQLDTFHVELAETGRVKEIALKENRRLQDDLATMARENQAISTELEDAIREKEEMKTRVHNYITEVSRFETLMASKEKENQELLEKFRMLHTQAEDWEMKAHQAEGESSSIRLELLSVDTDRRHLQERVELLEKEIQGHIVAHQAYESQISSITKNMSILEEDIKRENQDKSSVLADLASVRELCVKLESNKELLSRQLTSKSMDYERVLGELEDIKSEAELLKKQLSSERLTVQNLEMLLATSRDKEFQNRLTSHEKDSEIQLLKDKLTLAESKLSSCNREVPILRSKVAQLQTDCDVLKRQLTTERFERERAIQEMRRHGLSTSSLRASSPLSSTLRSPSHSPERTVLRTADQAAAEKNVTFKE</sequence>
<proteinExistence type="inferred from homology"/>
<keyword evidence="8" id="KW-1185">Reference proteome</keyword>
<evidence type="ECO:0000256" key="3">
    <source>
        <dbReference type="ARBA" id="ARBA00023212"/>
    </source>
</evidence>
<dbReference type="InterPro" id="IPR051877">
    <property type="entry name" value="Centriole_BasalBody_StrucProt"/>
</dbReference>
<dbReference type="SUPFAM" id="SSF57997">
    <property type="entry name" value="Tropomyosin"/>
    <property type="match status" value="1"/>
</dbReference>
<feature type="region of interest" description="Disordered" evidence="6">
    <location>
        <begin position="1075"/>
        <end position="1124"/>
    </location>
</feature>
<evidence type="ECO:0000313" key="7">
    <source>
        <dbReference type="Ensembl" id="ENSFTIP00000023981.1"/>
    </source>
</evidence>
<accession>A0A8C4VCC2</accession>
<feature type="compositionally biased region" description="Low complexity" evidence="6">
    <location>
        <begin position="1081"/>
        <end position="1101"/>
    </location>
</feature>
<comment type="subcellular location">
    <subcellularLocation>
        <location evidence="1">Cytoplasm</location>
        <location evidence="1">Cytoskeleton</location>
        <location evidence="1">Microtubule organizing center</location>
        <location evidence="1">Centrosome</location>
        <location evidence="1">Centriole</location>
    </subcellularLocation>
</comment>
<dbReference type="CDD" id="cd22292">
    <property type="entry name" value="cc_Cep135_MBD"/>
    <property type="match status" value="1"/>
</dbReference>
<evidence type="ECO:0000256" key="4">
    <source>
        <dbReference type="ARBA" id="ARBA00038123"/>
    </source>
</evidence>
<reference evidence="7" key="2">
    <citation type="submission" date="2025-09" db="UniProtKB">
        <authorList>
            <consortium name="Ensembl"/>
        </authorList>
    </citation>
    <scope>IDENTIFICATION</scope>
</reference>
<keyword evidence="5" id="KW-0175">Coiled coil</keyword>
<protein>
    <submittedName>
        <fullName evidence="7">Centrosomal protein 135</fullName>
    </submittedName>
</protein>
<feature type="coiled-coil region" evidence="5">
    <location>
        <begin position="75"/>
        <end position="151"/>
    </location>
</feature>
<dbReference type="Proteomes" id="UP000694562">
    <property type="component" value="Unplaced"/>
</dbReference>
<keyword evidence="2" id="KW-0963">Cytoplasm</keyword>
<feature type="coiled-coil region" evidence="5">
    <location>
        <begin position="775"/>
        <end position="991"/>
    </location>
</feature>
<dbReference type="GO" id="GO:0005814">
    <property type="term" value="C:centriole"/>
    <property type="evidence" value="ECO:0007669"/>
    <property type="project" value="UniProtKB-SubCell"/>
</dbReference>
<dbReference type="Ensembl" id="ENSFTIT00000024992.1">
    <property type="protein sequence ID" value="ENSFTIP00000023981.1"/>
    <property type="gene ID" value="ENSFTIG00000015370.1"/>
</dbReference>
<evidence type="ECO:0000313" key="8">
    <source>
        <dbReference type="Proteomes" id="UP000694562"/>
    </source>
</evidence>
<organism evidence="7 8">
    <name type="scientific">Falco tinnunculus</name>
    <name type="common">Common kestrel</name>
    <dbReference type="NCBI Taxonomy" id="100819"/>
    <lineage>
        <taxon>Eukaryota</taxon>
        <taxon>Metazoa</taxon>
        <taxon>Chordata</taxon>
        <taxon>Craniata</taxon>
        <taxon>Vertebrata</taxon>
        <taxon>Euteleostomi</taxon>
        <taxon>Archelosauria</taxon>
        <taxon>Archosauria</taxon>
        <taxon>Dinosauria</taxon>
        <taxon>Saurischia</taxon>
        <taxon>Theropoda</taxon>
        <taxon>Coelurosauria</taxon>
        <taxon>Aves</taxon>
        <taxon>Neognathae</taxon>
        <taxon>Neoaves</taxon>
        <taxon>Telluraves</taxon>
        <taxon>Australaves</taxon>
        <taxon>Falconiformes</taxon>
        <taxon>Falconidae</taxon>
        <taxon>Falco</taxon>
    </lineage>
</organism>
<dbReference type="Gene3D" id="1.10.287.1490">
    <property type="match status" value="1"/>
</dbReference>
<feature type="coiled-coil region" evidence="5">
    <location>
        <begin position="270"/>
        <end position="725"/>
    </location>
</feature>
<reference evidence="7" key="1">
    <citation type="submission" date="2025-08" db="UniProtKB">
        <authorList>
            <consortium name="Ensembl"/>
        </authorList>
    </citation>
    <scope>IDENTIFICATION</scope>
</reference>
<keyword evidence="3" id="KW-0206">Cytoskeleton</keyword>
<feature type="coiled-coil region" evidence="5">
    <location>
        <begin position="199"/>
        <end position="233"/>
    </location>
</feature>
<comment type="similarity">
    <text evidence="4">Belongs to the CEP135/TSGA10 family.</text>
</comment>
<evidence type="ECO:0000256" key="2">
    <source>
        <dbReference type="ARBA" id="ARBA00022490"/>
    </source>
</evidence>